<evidence type="ECO:0000256" key="8">
    <source>
        <dbReference type="ARBA" id="ARBA00022840"/>
    </source>
</evidence>
<dbReference type="PANTHER" id="PTHR43445">
    <property type="entry name" value="UDP-N-ACETYLMURAMATE--L-ALANINE LIGASE-RELATED"/>
    <property type="match status" value="1"/>
</dbReference>
<dbReference type="SUPFAM" id="SSF53244">
    <property type="entry name" value="MurD-like peptide ligases, peptide-binding domain"/>
    <property type="match status" value="1"/>
</dbReference>
<dbReference type="NCBIfam" id="TIGR01082">
    <property type="entry name" value="murC"/>
    <property type="match status" value="1"/>
</dbReference>
<name>D0WF32_SLAES</name>
<evidence type="ECO:0000259" key="16">
    <source>
        <dbReference type="Pfam" id="PF02875"/>
    </source>
</evidence>
<keyword evidence="10 14" id="KW-0573">Peptidoglycan synthesis</keyword>
<evidence type="ECO:0000256" key="1">
    <source>
        <dbReference type="ARBA" id="ARBA00004496"/>
    </source>
</evidence>
<sequence length="463" mass="47779">MNAGSNVRRVHFVGVGGVGMSGIARVAADFGMAVSGSDMATSAYTDQLVAAGIRVFVGHDAANVDPACDVVVASTAVPDTNPEVMRARELGIPVWQRAHMLAELGRGKKTLAAAGTHGKTTTSSMLAGAVDALGLDPTFIVGGMVDAYRTNAKSGTGDYYVVEADESDGSFLNLSPYVALVTNVEADHLDHYVGGIDEIRATFKTFMASVPADGALVVCGEDPSLAELAESTGRRVVSYGFSPACDVRVSDYATHGVSSTFTLSFPDGTVVESGLAKNPGRHNALNAAGVLGVIWALGLDVASASAGIASYSGVRRRFDLKGEAAGVAVVDDYAHHPTEIAATLAAATSLDFNRVHVIFQPHRYSRTASLADEFGPAFAGVDSLTVLGVYAAGEDPIEGVSGRLVADSVRACGSVSDVSYIEDFDEAIRSVVDRAREGDLVITMGAGSVTKLGPGIVDALSAR</sequence>
<dbReference type="EC" id="6.3.2.8" evidence="3 14"/>
<feature type="domain" description="Mur ligase central" evidence="17">
    <location>
        <begin position="114"/>
        <end position="293"/>
    </location>
</feature>
<dbReference type="HAMAP" id="MF_00046">
    <property type="entry name" value="MurC"/>
    <property type="match status" value="1"/>
</dbReference>
<dbReference type="Proteomes" id="UP000006001">
    <property type="component" value="Unassembled WGS sequence"/>
</dbReference>
<dbReference type="GeneID" id="85007159"/>
<evidence type="ECO:0000259" key="15">
    <source>
        <dbReference type="Pfam" id="PF01225"/>
    </source>
</evidence>
<dbReference type="SUPFAM" id="SSF51984">
    <property type="entry name" value="MurCD N-terminal domain"/>
    <property type="match status" value="1"/>
</dbReference>
<dbReference type="PANTHER" id="PTHR43445:SF3">
    <property type="entry name" value="UDP-N-ACETYLMURAMATE--L-ALANINE LIGASE"/>
    <property type="match status" value="1"/>
</dbReference>
<evidence type="ECO:0000256" key="6">
    <source>
        <dbReference type="ARBA" id="ARBA00022618"/>
    </source>
</evidence>
<dbReference type="InterPro" id="IPR004101">
    <property type="entry name" value="Mur_ligase_C"/>
</dbReference>
<comment type="pathway">
    <text evidence="2 14">Cell wall biogenesis; peptidoglycan biosynthesis.</text>
</comment>
<dbReference type="GO" id="GO:0051301">
    <property type="term" value="P:cell division"/>
    <property type="evidence" value="ECO:0007669"/>
    <property type="project" value="UniProtKB-KW"/>
</dbReference>
<accession>D0WF32</accession>
<comment type="function">
    <text evidence="14">Cell wall formation.</text>
</comment>
<dbReference type="EMBL" id="ACUX02000005">
    <property type="protein sequence ID" value="EEZ61902.1"/>
    <property type="molecule type" value="Genomic_DNA"/>
</dbReference>
<dbReference type="InterPro" id="IPR000713">
    <property type="entry name" value="Mur_ligase_N"/>
</dbReference>
<dbReference type="GO" id="GO:0008763">
    <property type="term" value="F:UDP-N-acetylmuramate-L-alanine ligase activity"/>
    <property type="evidence" value="ECO:0007669"/>
    <property type="project" value="UniProtKB-UniRule"/>
</dbReference>
<dbReference type="InterPro" id="IPR050061">
    <property type="entry name" value="MurCDEF_pg_biosynth"/>
</dbReference>
<dbReference type="AlphaFoldDB" id="D0WF32"/>
<evidence type="ECO:0000256" key="13">
    <source>
        <dbReference type="ARBA" id="ARBA00047833"/>
    </source>
</evidence>
<dbReference type="GO" id="GO:0005737">
    <property type="term" value="C:cytoplasm"/>
    <property type="evidence" value="ECO:0007669"/>
    <property type="project" value="UniProtKB-SubCell"/>
</dbReference>
<dbReference type="Gene3D" id="3.40.50.720">
    <property type="entry name" value="NAD(P)-binding Rossmann-like Domain"/>
    <property type="match status" value="1"/>
</dbReference>
<dbReference type="Pfam" id="PF02875">
    <property type="entry name" value="Mur_ligase_C"/>
    <property type="match status" value="1"/>
</dbReference>
<dbReference type="Pfam" id="PF08245">
    <property type="entry name" value="Mur_ligase_M"/>
    <property type="match status" value="1"/>
</dbReference>
<dbReference type="Gene3D" id="3.90.190.20">
    <property type="entry name" value="Mur ligase, C-terminal domain"/>
    <property type="match status" value="1"/>
</dbReference>
<feature type="binding site" evidence="14">
    <location>
        <begin position="115"/>
        <end position="121"/>
    </location>
    <ligand>
        <name>ATP</name>
        <dbReference type="ChEBI" id="CHEBI:30616"/>
    </ligand>
</feature>
<dbReference type="STRING" id="649764.HMPREF0762_00539"/>
<dbReference type="UniPathway" id="UPA00219"/>
<feature type="domain" description="Mur ligase N-terminal catalytic" evidence="15">
    <location>
        <begin position="10"/>
        <end position="108"/>
    </location>
</feature>
<dbReference type="eggNOG" id="COG0773">
    <property type="taxonomic scope" value="Bacteria"/>
</dbReference>
<dbReference type="Gene3D" id="3.40.1190.10">
    <property type="entry name" value="Mur-like, catalytic domain"/>
    <property type="match status" value="1"/>
</dbReference>
<dbReference type="InterPro" id="IPR036565">
    <property type="entry name" value="Mur-like_cat_sf"/>
</dbReference>
<evidence type="ECO:0000256" key="14">
    <source>
        <dbReference type="HAMAP-Rule" id="MF_00046"/>
    </source>
</evidence>
<dbReference type="InterPro" id="IPR036615">
    <property type="entry name" value="Mur_ligase_C_dom_sf"/>
</dbReference>
<evidence type="ECO:0000256" key="7">
    <source>
        <dbReference type="ARBA" id="ARBA00022741"/>
    </source>
</evidence>
<keyword evidence="19" id="KW-1185">Reference proteome</keyword>
<keyword evidence="12 14" id="KW-0961">Cell wall biogenesis/degradation</keyword>
<dbReference type="GO" id="GO:0009252">
    <property type="term" value="P:peptidoglycan biosynthetic process"/>
    <property type="evidence" value="ECO:0007669"/>
    <property type="project" value="UniProtKB-UniRule"/>
</dbReference>
<dbReference type="GO" id="GO:0008360">
    <property type="term" value="P:regulation of cell shape"/>
    <property type="evidence" value="ECO:0007669"/>
    <property type="project" value="UniProtKB-KW"/>
</dbReference>
<evidence type="ECO:0000256" key="2">
    <source>
        <dbReference type="ARBA" id="ARBA00004752"/>
    </source>
</evidence>
<dbReference type="InterPro" id="IPR013221">
    <property type="entry name" value="Mur_ligase_cen"/>
</dbReference>
<evidence type="ECO:0000256" key="5">
    <source>
        <dbReference type="ARBA" id="ARBA00022598"/>
    </source>
</evidence>
<dbReference type="GO" id="GO:0005524">
    <property type="term" value="F:ATP binding"/>
    <property type="evidence" value="ECO:0007669"/>
    <property type="project" value="UniProtKB-UniRule"/>
</dbReference>
<keyword evidence="6 14" id="KW-0132">Cell division</keyword>
<gene>
    <name evidence="14 18" type="primary">murC</name>
    <name evidence="18" type="ORF">HMPREF0762_00539</name>
</gene>
<comment type="subcellular location">
    <subcellularLocation>
        <location evidence="1 14">Cytoplasm</location>
    </subcellularLocation>
</comment>
<organism evidence="18 19">
    <name type="scientific">Slackia exigua (strain ATCC 700122 / DSM 15923 / CIP 105133 / JCM 11022 / KCTC 5966 / S-7)</name>
    <dbReference type="NCBI Taxonomy" id="649764"/>
    <lineage>
        <taxon>Bacteria</taxon>
        <taxon>Bacillati</taxon>
        <taxon>Actinomycetota</taxon>
        <taxon>Coriobacteriia</taxon>
        <taxon>Eggerthellales</taxon>
        <taxon>Eggerthellaceae</taxon>
        <taxon>Slackia</taxon>
    </lineage>
</organism>
<evidence type="ECO:0000256" key="4">
    <source>
        <dbReference type="ARBA" id="ARBA00022490"/>
    </source>
</evidence>
<dbReference type="OrthoDB" id="9804126at2"/>
<evidence type="ECO:0000256" key="12">
    <source>
        <dbReference type="ARBA" id="ARBA00023316"/>
    </source>
</evidence>
<keyword evidence="5 14" id="KW-0436">Ligase</keyword>
<evidence type="ECO:0000256" key="3">
    <source>
        <dbReference type="ARBA" id="ARBA00012211"/>
    </source>
</evidence>
<keyword evidence="9 14" id="KW-0133">Cell shape</keyword>
<protein>
    <recommendedName>
        <fullName evidence="3 14">UDP-N-acetylmuramate--L-alanine ligase</fullName>
        <ecNumber evidence="3 14">6.3.2.8</ecNumber>
    </recommendedName>
    <alternativeName>
        <fullName evidence="14">UDP-N-acetylmuramoyl-L-alanine synthetase</fullName>
    </alternativeName>
</protein>
<dbReference type="HOGENOM" id="CLU_028104_2_2_11"/>
<evidence type="ECO:0000256" key="9">
    <source>
        <dbReference type="ARBA" id="ARBA00022960"/>
    </source>
</evidence>
<comment type="catalytic activity">
    <reaction evidence="13 14">
        <text>UDP-N-acetyl-alpha-D-muramate + L-alanine + ATP = UDP-N-acetyl-alpha-D-muramoyl-L-alanine + ADP + phosphate + H(+)</text>
        <dbReference type="Rhea" id="RHEA:23372"/>
        <dbReference type="ChEBI" id="CHEBI:15378"/>
        <dbReference type="ChEBI" id="CHEBI:30616"/>
        <dbReference type="ChEBI" id="CHEBI:43474"/>
        <dbReference type="ChEBI" id="CHEBI:57972"/>
        <dbReference type="ChEBI" id="CHEBI:70757"/>
        <dbReference type="ChEBI" id="CHEBI:83898"/>
        <dbReference type="ChEBI" id="CHEBI:456216"/>
        <dbReference type="EC" id="6.3.2.8"/>
    </reaction>
</comment>
<dbReference type="SUPFAM" id="SSF53623">
    <property type="entry name" value="MurD-like peptide ligases, catalytic domain"/>
    <property type="match status" value="1"/>
</dbReference>
<dbReference type="Pfam" id="PF01225">
    <property type="entry name" value="Mur_ligase"/>
    <property type="match status" value="1"/>
</dbReference>
<keyword evidence="4 14" id="KW-0963">Cytoplasm</keyword>
<keyword evidence="11 14" id="KW-0131">Cell cycle</keyword>
<evidence type="ECO:0000256" key="11">
    <source>
        <dbReference type="ARBA" id="ARBA00023306"/>
    </source>
</evidence>
<evidence type="ECO:0000256" key="10">
    <source>
        <dbReference type="ARBA" id="ARBA00022984"/>
    </source>
</evidence>
<dbReference type="GO" id="GO:0071555">
    <property type="term" value="P:cell wall organization"/>
    <property type="evidence" value="ECO:0007669"/>
    <property type="project" value="UniProtKB-KW"/>
</dbReference>
<evidence type="ECO:0000313" key="19">
    <source>
        <dbReference type="Proteomes" id="UP000006001"/>
    </source>
</evidence>
<evidence type="ECO:0000313" key="18">
    <source>
        <dbReference type="EMBL" id="EEZ61902.1"/>
    </source>
</evidence>
<dbReference type="InterPro" id="IPR005758">
    <property type="entry name" value="UDP-N-AcMur_Ala_ligase_MurC"/>
</dbReference>
<reference evidence="18" key="1">
    <citation type="submission" date="2009-10" db="EMBL/GenBank/DDBJ databases">
        <authorList>
            <person name="Weinstock G."/>
            <person name="Sodergren E."/>
            <person name="Clifton S."/>
            <person name="Fulton L."/>
            <person name="Fulton B."/>
            <person name="Courtney L."/>
            <person name="Fronick C."/>
            <person name="Harrison M."/>
            <person name="Strong C."/>
            <person name="Farmer C."/>
            <person name="Delahaunty K."/>
            <person name="Markovic C."/>
            <person name="Hall O."/>
            <person name="Minx P."/>
            <person name="Tomlinson C."/>
            <person name="Mitreva M."/>
            <person name="Nelson J."/>
            <person name="Hou S."/>
            <person name="Wollam A."/>
            <person name="Pepin K.H."/>
            <person name="Johnson M."/>
            <person name="Bhonagiri V."/>
            <person name="Nash W.E."/>
            <person name="Warren W."/>
            <person name="Chinwalla A."/>
            <person name="Mardis E.R."/>
            <person name="Wilson R.K."/>
        </authorList>
    </citation>
    <scope>NUCLEOTIDE SEQUENCE [LARGE SCALE GENOMIC DNA]</scope>
    <source>
        <strain evidence="18">ATCC 700122</strain>
    </source>
</reference>
<feature type="domain" description="Mur ligase C-terminal" evidence="16">
    <location>
        <begin position="316"/>
        <end position="447"/>
    </location>
</feature>
<keyword evidence="7 14" id="KW-0547">Nucleotide-binding</keyword>
<evidence type="ECO:0000259" key="17">
    <source>
        <dbReference type="Pfam" id="PF08245"/>
    </source>
</evidence>
<proteinExistence type="inferred from homology"/>
<dbReference type="RefSeq" id="WP_006361793.1">
    <property type="nucleotide sequence ID" value="NZ_GG700630.1"/>
</dbReference>
<comment type="caution">
    <text evidence="18">The sequence shown here is derived from an EMBL/GenBank/DDBJ whole genome shotgun (WGS) entry which is preliminary data.</text>
</comment>
<keyword evidence="8 14" id="KW-0067">ATP-binding</keyword>
<comment type="similarity">
    <text evidence="14">Belongs to the MurCDEF family.</text>
</comment>